<gene>
    <name evidence="1" type="ORF">ENF32_06250</name>
</gene>
<organism evidence="1">
    <name type="scientific">Thermosulfidibacter takaii</name>
    <dbReference type="NCBI Taxonomy" id="412593"/>
    <lineage>
        <taxon>Bacteria</taxon>
        <taxon>Pseudomonadati</taxon>
        <taxon>Thermosulfidibacterota</taxon>
        <taxon>Thermosulfidibacteria</taxon>
        <taxon>Thermosulfidibacterales</taxon>
        <taxon>Thermosulfidibacteraceae</taxon>
    </lineage>
</organism>
<dbReference type="EMBL" id="DQWS01000233">
    <property type="protein sequence ID" value="HDD53647.1"/>
    <property type="molecule type" value="Genomic_DNA"/>
</dbReference>
<name>A0A7C0U736_9BACT</name>
<comment type="caution">
    <text evidence="1">The sequence shown here is derived from an EMBL/GenBank/DDBJ whole genome shotgun (WGS) entry which is preliminary data.</text>
</comment>
<reference evidence="1" key="1">
    <citation type="journal article" date="2020" name="mSystems">
        <title>Genome- and Community-Level Interaction Insights into Carbon Utilization and Element Cycling Functions of Hydrothermarchaeota in Hydrothermal Sediment.</title>
        <authorList>
            <person name="Zhou Z."/>
            <person name="Liu Y."/>
            <person name="Xu W."/>
            <person name="Pan J."/>
            <person name="Luo Z.H."/>
            <person name="Li M."/>
        </authorList>
    </citation>
    <scope>NUCLEOTIDE SEQUENCE [LARGE SCALE GENOMIC DNA]</scope>
    <source>
        <strain evidence="1">HyVt-115</strain>
    </source>
</reference>
<sequence>MKVLVLGERKVLRTLVHQFLLQRLFLGEKVALLEGDNTFDPYFFSSFFREESREYLERLLVARAFSAHQMARLCSRRLPSDVSAVVVSQPFHLLMDGDLPPWERRKLMERALEGFGKIAVPLLVTSSTPFSGFKRLNPFSRVLECRLEGEKICLTERGKLHGKDRGLIQLLGRPGERGLEQVQTGPAQGR</sequence>
<proteinExistence type="predicted"/>
<accession>A0A7C0U736</accession>
<dbReference type="AlphaFoldDB" id="A0A7C0U736"/>
<dbReference type="Proteomes" id="UP000885690">
    <property type="component" value="Unassembled WGS sequence"/>
</dbReference>
<evidence type="ECO:0008006" key="2">
    <source>
        <dbReference type="Google" id="ProtNLM"/>
    </source>
</evidence>
<evidence type="ECO:0000313" key="1">
    <source>
        <dbReference type="EMBL" id="HDD53647.1"/>
    </source>
</evidence>
<protein>
    <recommendedName>
        <fullName evidence="2">DNA recombination and repair protein Rad51-like C-terminal domain-containing protein</fullName>
    </recommendedName>
</protein>